<evidence type="ECO:0000256" key="3">
    <source>
        <dbReference type="ARBA" id="ARBA00022553"/>
    </source>
</evidence>
<dbReference type="InterPro" id="IPR052162">
    <property type="entry name" value="Sensor_kinase/Photoreceptor"/>
</dbReference>
<proteinExistence type="predicted"/>
<evidence type="ECO:0000256" key="5">
    <source>
        <dbReference type="ARBA" id="ARBA00022777"/>
    </source>
</evidence>
<dbReference type="SMART" id="SM00387">
    <property type="entry name" value="HATPase_c"/>
    <property type="match status" value="1"/>
</dbReference>
<dbReference type="PANTHER" id="PTHR43304">
    <property type="entry name" value="PHYTOCHROME-LIKE PROTEIN CPH1"/>
    <property type="match status" value="1"/>
</dbReference>
<evidence type="ECO:0000256" key="2">
    <source>
        <dbReference type="ARBA" id="ARBA00012438"/>
    </source>
</evidence>
<organism evidence="7 8">
    <name type="scientific">Arenibacter certesii</name>
    <dbReference type="NCBI Taxonomy" id="228955"/>
    <lineage>
        <taxon>Bacteria</taxon>
        <taxon>Pseudomonadati</taxon>
        <taxon>Bacteroidota</taxon>
        <taxon>Flavobacteriia</taxon>
        <taxon>Flavobacteriales</taxon>
        <taxon>Flavobacteriaceae</taxon>
        <taxon>Arenibacter</taxon>
    </lineage>
</organism>
<dbReference type="PANTHER" id="PTHR43304:SF1">
    <property type="entry name" value="PAC DOMAIN-CONTAINING PROTEIN"/>
    <property type="match status" value="1"/>
</dbReference>
<protein>
    <recommendedName>
        <fullName evidence="2">histidine kinase</fullName>
        <ecNumber evidence="2">2.7.13.3</ecNumber>
    </recommendedName>
</protein>
<dbReference type="InterPro" id="IPR036097">
    <property type="entry name" value="HisK_dim/P_sf"/>
</dbReference>
<evidence type="ECO:0000256" key="4">
    <source>
        <dbReference type="ARBA" id="ARBA00022679"/>
    </source>
</evidence>
<keyword evidence="5" id="KW-0418">Kinase</keyword>
<feature type="domain" description="Histidine kinase" evidence="6">
    <location>
        <begin position="144"/>
        <end position="354"/>
    </location>
</feature>
<evidence type="ECO:0000313" key="7">
    <source>
        <dbReference type="EMBL" id="GGW23604.1"/>
    </source>
</evidence>
<name>A0A918INQ0_9FLAO</name>
<keyword evidence="8" id="KW-1185">Reference proteome</keyword>
<dbReference type="AlphaFoldDB" id="A0A918INQ0"/>
<comment type="caution">
    <text evidence="7">The sequence shown here is derived from an EMBL/GenBank/DDBJ whole genome shotgun (WGS) entry which is preliminary data.</text>
</comment>
<dbReference type="Gene3D" id="3.30.565.10">
    <property type="entry name" value="Histidine kinase-like ATPase, C-terminal domain"/>
    <property type="match status" value="1"/>
</dbReference>
<dbReference type="InterPro" id="IPR000014">
    <property type="entry name" value="PAS"/>
</dbReference>
<gene>
    <name evidence="7" type="ORF">GCM10007383_04880</name>
</gene>
<keyword evidence="3" id="KW-0597">Phosphoprotein</keyword>
<dbReference type="InterPro" id="IPR013655">
    <property type="entry name" value="PAS_fold_3"/>
</dbReference>
<dbReference type="SUPFAM" id="SSF55874">
    <property type="entry name" value="ATPase domain of HSP90 chaperone/DNA topoisomerase II/histidine kinase"/>
    <property type="match status" value="1"/>
</dbReference>
<reference evidence="7" key="2">
    <citation type="submission" date="2020-09" db="EMBL/GenBank/DDBJ databases">
        <authorList>
            <person name="Sun Q."/>
            <person name="Kim S."/>
        </authorList>
    </citation>
    <scope>NUCLEOTIDE SEQUENCE</scope>
    <source>
        <strain evidence="7">KCTC 12113</strain>
    </source>
</reference>
<dbReference type="PROSITE" id="PS50109">
    <property type="entry name" value="HIS_KIN"/>
    <property type="match status" value="1"/>
</dbReference>
<reference evidence="7" key="1">
    <citation type="journal article" date="2014" name="Int. J. Syst. Evol. Microbiol.">
        <title>Complete genome sequence of Corynebacterium casei LMG S-19264T (=DSM 44701T), isolated from a smear-ripened cheese.</title>
        <authorList>
            <consortium name="US DOE Joint Genome Institute (JGI-PGF)"/>
            <person name="Walter F."/>
            <person name="Albersmeier A."/>
            <person name="Kalinowski J."/>
            <person name="Ruckert C."/>
        </authorList>
    </citation>
    <scope>NUCLEOTIDE SEQUENCE</scope>
    <source>
        <strain evidence="7">KCTC 12113</strain>
    </source>
</reference>
<dbReference type="EC" id="2.7.13.3" evidence="2"/>
<accession>A0A918INQ0</accession>
<dbReference type="PRINTS" id="PR00344">
    <property type="entry name" value="BCTRLSENSOR"/>
</dbReference>
<comment type="catalytic activity">
    <reaction evidence="1">
        <text>ATP + protein L-histidine = ADP + protein N-phospho-L-histidine.</text>
        <dbReference type="EC" id="2.7.13.3"/>
    </reaction>
</comment>
<dbReference type="CDD" id="cd00130">
    <property type="entry name" value="PAS"/>
    <property type="match status" value="1"/>
</dbReference>
<dbReference type="Pfam" id="PF02518">
    <property type="entry name" value="HATPase_c"/>
    <property type="match status" value="1"/>
</dbReference>
<dbReference type="InterPro" id="IPR005467">
    <property type="entry name" value="His_kinase_dom"/>
</dbReference>
<evidence type="ECO:0000256" key="1">
    <source>
        <dbReference type="ARBA" id="ARBA00000085"/>
    </source>
</evidence>
<dbReference type="SUPFAM" id="SSF55785">
    <property type="entry name" value="PYP-like sensor domain (PAS domain)"/>
    <property type="match status" value="1"/>
</dbReference>
<evidence type="ECO:0000313" key="8">
    <source>
        <dbReference type="Proteomes" id="UP000634668"/>
    </source>
</evidence>
<dbReference type="RefSeq" id="WP_026812231.1">
    <property type="nucleotide sequence ID" value="NZ_BMWP01000002.1"/>
</dbReference>
<sequence>MEKTVELSLEPFFELSMDLLCIAGYDGYFKKINPAFRKLLGYPEEVLFSNYISQFIYKEDQPLTASYRENLKKEVPLINYENRFVTASGEIVWLHWTSIPLPDKQLIYAIAKNITHKKKLEEERNGHMAQLEKINKDLKQLNYTTSHDLRSPVNNLLSIFSILDLSKITDPEVLETLDYMRMATEGLHKSMDKYVDLLSTNDSLKVELEEVEFESTFKYVQQSIGSLLGNSKVKIKLDFSELPTVLFNRNYLESIFLNLLTNSIKYARPDIPPVIHMTTAMTNGKKQLVFTDNGLGFDLEAVGDKIFGLNQKFHGNSDSKGVGLYLVYNHITSLGGSITVDSKINEGTTFVITF</sequence>
<dbReference type="Gene3D" id="1.10.287.130">
    <property type="match status" value="1"/>
</dbReference>
<dbReference type="InterPro" id="IPR036890">
    <property type="entry name" value="HATPase_C_sf"/>
</dbReference>
<dbReference type="NCBIfam" id="TIGR00229">
    <property type="entry name" value="sensory_box"/>
    <property type="match status" value="1"/>
</dbReference>
<dbReference type="GO" id="GO:0000155">
    <property type="term" value="F:phosphorelay sensor kinase activity"/>
    <property type="evidence" value="ECO:0007669"/>
    <property type="project" value="InterPro"/>
</dbReference>
<dbReference type="Proteomes" id="UP000634668">
    <property type="component" value="Unassembled WGS sequence"/>
</dbReference>
<keyword evidence="4" id="KW-0808">Transferase</keyword>
<evidence type="ECO:0000259" key="6">
    <source>
        <dbReference type="PROSITE" id="PS50109"/>
    </source>
</evidence>
<dbReference type="EMBL" id="BMWP01000002">
    <property type="protein sequence ID" value="GGW23604.1"/>
    <property type="molecule type" value="Genomic_DNA"/>
</dbReference>
<dbReference type="Gene3D" id="3.30.450.20">
    <property type="entry name" value="PAS domain"/>
    <property type="match status" value="1"/>
</dbReference>
<dbReference type="Pfam" id="PF08447">
    <property type="entry name" value="PAS_3"/>
    <property type="match status" value="1"/>
</dbReference>
<dbReference type="InterPro" id="IPR004358">
    <property type="entry name" value="Sig_transdc_His_kin-like_C"/>
</dbReference>
<dbReference type="InterPro" id="IPR035965">
    <property type="entry name" value="PAS-like_dom_sf"/>
</dbReference>
<dbReference type="InterPro" id="IPR003594">
    <property type="entry name" value="HATPase_dom"/>
</dbReference>
<dbReference type="SMART" id="SM00091">
    <property type="entry name" value="PAS"/>
    <property type="match status" value="1"/>
</dbReference>
<dbReference type="SUPFAM" id="SSF47384">
    <property type="entry name" value="Homodimeric domain of signal transducing histidine kinase"/>
    <property type="match status" value="1"/>
</dbReference>